<keyword evidence="3" id="KW-1185">Reference proteome</keyword>
<dbReference type="PANTHER" id="PTHR36173">
    <property type="entry name" value="RIBONUCLEASE VAPC16-RELATED"/>
    <property type="match status" value="1"/>
</dbReference>
<sequence>MNSLLLDTHAWAWSLTGDARLSAKAVALIEKAETILVSPISLFEIGQKVRLGKWPEMEPFIGRLPELLQEQGGITGALTPDICLTAAMMDWTHRDPFDRFLAATAMQNGIPIISADAIFDQLVGNQLWIARFW</sequence>
<evidence type="ECO:0000259" key="1">
    <source>
        <dbReference type="Pfam" id="PF01850"/>
    </source>
</evidence>
<accession>A0AAW8NZB8</accession>
<dbReference type="SUPFAM" id="SSF88723">
    <property type="entry name" value="PIN domain-like"/>
    <property type="match status" value="1"/>
</dbReference>
<gene>
    <name evidence="2" type="ORF">RJJ37_05745</name>
</gene>
<evidence type="ECO:0000313" key="2">
    <source>
        <dbReference type="EMBL" id="MDR9759139.1"/>
    </source>
</evidence>
<protein>
    <submittedName>
        <fullName evidence="2">Type II toxin-antitoxin system VapC family toxin</fullName>
    </submittedName>
</protein>
<dbReference type="Pfam" id="PF01850">
    <property type="entry name" value="PIN"/>
    <property type="match status" value="1"/>
</dbReference>
<dbReference type="Gene3D" id="3.40.50.1010">
    <property type="entry name" value="5'-nuclease"/>
    <property type="match status" value="1"/>
</dbReference>
<dbReference type="RefSeq" id="WP_310807053.1">
    <property type="nucleotide sequence ID" value="NZ_JAVLSH010000002.1"/>
</dbReference>
<comment type="caution">
    <text evidence="2">The sequence shown here is derived from an EMBL/GenBank/DDBJ whole genome shotgun (WGS) entry which is preliminary data.</text>
</comment>
<dbReference type="AlphaFoldDB" id="A0AAW8NZB8"/>
<dbReference type="InterPro" id="IPR029060">
    <property type="entry name" value="PIN-like_dom_sf"/>
</dbReference>
<proteinExistence type="predicted"/>
<dbReference type="InterPro" id="IPR041705">
    <property type="entry name" value="PIN_Sll0205"/>
</dbReference>
<dbReference type="InterPro" id="IPR052919">
    <property type="entry name" value="TA_system_RNase"/>
</dbReference>
<feature type="domain" description="PIN" evidence="1">
    <location>
        <begin position="5"/>
        <end position="122"/>
    </location>
</feature>
<dbReference type="EMBL" id="JAVLSH010000002">
    <property type="protein sequence ID" value="MDR9759139.1"/>
    <property type="molecule type" value="Genomic_DNA"/>
</dbReference>
<dbReference type="InterPro" id="IPR002716">
    <property type="entry name" value="PIN_dom"/>
</dbReference>
<dbReference type="CDD" id="cd09872">
    <property type="entry name" value="PIN_Sll0205-like"/>
    <property type="match status" value="1"/>
</dbReference>
<dbReference type="Proteomes" id="UP001269402">
    <property type="component" value="Unassembled WGS sequence"/>
</dbReference>
<name>A0AAW8NZB8_9HYPH</name>
<organism evidence="2 3">
    <name type="scientific">Rhizobium redzepovicii</name>
    <dbReference type="NCBI Taxonomy" id="2867518"/>
    <lineage>
        <taxon>Bacteria</taxon>
        <taxon>Pseudomonadati</taxon>
        <taxon>Pseudomonadota</taxon>
        <taxon>Alphaproteobacteria</taxon>
        <taxon>Hyphomicrobiales</taxon>
        <taxon>Rhizobiaceae</taxon>
        <taxon>Rhizobium/Agrobacterium group</taxon>
        <taxon>Rhizobium</taxon>
    </lineage>
</organism>
<reference evidence="3" key="1">
    <citation type="submission" date="2023-07" db="EMBL/GenBank/DDBJ databases">
        <title>Genomic characterization of faba bean (Vicia faba) microsymbionts in Mexican soils.</title>
        <authorList>
            <person name="Rivera Orduna F.N."/>
            <person name="Guevara-Luna J."/>
            <person name="Yan J."/>
            <person name="Arroyo-Herrera I."/>
            <person name="Li Y."/>
            <person name="Vasquez-Murrieta M.S."/>
            <person name="Wang E.T."/>
        </authorList>
    </citation>
    <scope>NUCLEOTIDE SEQUENCE [LARGE SCALE GENOMIC DNA]</scope>
    <source>
        <strain evidence="3">CH6</strain>
    </source>
</reference>
<evidence type="ECO:0000313" key="3">
    <source>
        <dbReference type="Proteomes" id="UP001269402"/>
    </source>
</evidence>